<dbReference type="Gene3D" id="3.40.50.300">
    <property type="entry name" value="P-loop containing nucleotide triphosphate hydrolases"/>
    <property type="match status" value="1"/>
</dbReference>
<dbReference type="InterPro" id="IPR015856">
    <property type="entry name" value="ABC_transpr_CbiO/EcfA_su"/>
</dbReference>
<evidence type="ECO:0000256" key="9">
    <source>
        <dbReference type="RuleBase" id="RU364103"/>
    </source>
</evidence>
<sequence>MRCGRDEILELRQVGFRYPDGSVGLDDCSLVIRRGSRTVLLGPNGAGKTTLFLHCNGILRPESGRVLFEGRPLDYGRQGLRELRSRVGLVFQNPDSQLFSASVREDVSFGPMNLGLGRHEVRERLERALEAVGMADCADKPVHSLSHGQKKRVSIAGVLAMQPQVLILDEPTAGLDFRMQQELLGVLQQLHGQGITIVMATHDLDLAYAWADDVCLMVGGRPAARFAADQFPQQAGLLERHGLGVPRAALLHPLLVARGALSANGAPPRSCAELARLLAATD</sequence>
<evidence type="ECO:0000256" key="2">
    <source>
        <dbReference type="ARBA" id="ARBA00005417"/>
    </source>
</evidence>
<dbReference type="InterPro" id="IPR027417">
    <property type="entry name" value="P-loop_NTPase"/>
</dbReference>
<dbReference type="Pfam" id="PF00005">
    <property type="entry name" value="ABC_tran"/>
    <property type="match status" value="1"/>
</dbReference>
<evidence type="ECO:0000256" key="3">
    <source>
        <dbReference type="ARBA" id="ARBA00022448"/>
    </source>
</evidence>
<dbReference type="InterPro" id="IPR005876">
    <property type="entry name" value="Co_trans_ATP-bd"/>
</dbReference>
<dbReference type="NCBIfam" id="TIGR01166">
    <property type="entry name" value="cbiO"/>
    <property type="match status" value="1"/>
</dbReference>
<dbReference type="RefSeq" id="WP_305730947.1">
    <property type="nucleotide sequence ID" value="NZ_OW150024.1"/>
</dbReference>
<reference evidence="11 12" key="1">
    <citation type="submission" date="2022-03" db="EMBL/GenBank/DDBJ databases">
        <authorList>
            <person name="Koch H."/>
        </authorList>
    </citation>
    <scope>NUCLEOTIDE SEQUENCE [LARGE SCALE GENOMIC DNA]</scope>
    <source>
        <strain evidence="11 12">G1</strain>
    </source>
</reference>
<evidence type="ECO:0000313" key="11">
    <source>
        <dbReference type="EMBL" id="CAH2029970.1"/>
    </source>
</evidence>
<dbReference type="InterPro" id="IPR050095">
    <property type="entry name" value="ECF_ABC_transporter_ATP-bd"/>
</dbReference>
<dbReference type="CDD" id="cd03225">
    <property type="entry name" value="ABC_cobalt_CbiO_domain1"/>
    <property type="match status" value="1"/>
</dbReference>
<dbReference type="PROSITE" id="PS00211">
    <property type="entry name" value="ABC_TRANSPORTER_1"/>
    <property type="match status" value="1"/>
</dbReference>
<evidence type="ECO:0000259" key="10">
    <source>
        <dbReference type="PROSITE" id="PS50893"/>
    </source>
</evidence>
<dbReference type="SUPFAM" id="SSF52540">
    <property type="entry name" value="P-loop containing nucleoside triphosphate hydrolases"/>
    <property type="match status" value="1"/>
</dbReference>
<accession>A0ABM9D3Z1</accession>
<feature type="domain" description="ABC transporter" evidence="10">
    <location>
        <begin position="9"/>
        <end position="244"/>
    </location>
</feature>
<comment type="subcellular location">
    <subcellularLocation>
        <location evidence="1 9">Cell membrane</location>
        <topology evidence="1 9">Peripheral membrane protein</topology>
    </subcellularLocation>
</comment>
<dbReference type="InterPro" id="IPR003439">
    <property type="entry name" value="ABC_transporter-like_ATP-bd"/>
</dbReference>
<evidence type="ECO:0000313" key="12">
    <source>
        <dbReference type="Proteomes" id="UP001295463"/>
    </source>
</evidence>
<keyword evidence="12" id="KW-1185">Reference proteome</keyword>
<dbReference type="GO" id="GO:0005524">
    <property type="term" value="F:ATP binding"/>
    <property type="evidence" value="ECO:0007669"/>
    <property type="project" value="UniProtKB-KW"/>
</dbReference>
<keyword evidence="8 9" id="KW-0472">Membrane</keyword>
<dbReference type="EMBL" id="OW150024">
    <property type="protein sequence ID" value="CAH2029970.1"/>
    <property type="molecule type" value="Genomic_DNA"/>
</dbReference>
<name>A0ABM9D3Z1_9BACT</name>
<dbReference type="Proteomes" id="UP001295463">
    <property type="component" value="Chromosome"/>
</dbReference>
<dbReference type="InterPro" id="IPR017871">
    <property type="entry name" value="ABC_transporter-like_CS"/>
</dbReference>
<evidence type="ECO:0000256" key="5">
    <source>
        <dbReference type="ARBA" id="ARBA00022741"/>
    </source>
</evidence>
<dbReference type="SMART" id="SM00382">
    <property type="entry name" value="AAA"/>
    <property type="match status" value="1"/>
</dbReference>
<keyword evidence="5 9" id="KW-0547">Nucleotide-binding</keyword>
<keyword evidence="4 9" id="KW-1003">Cell membrane</keyword>
<evidence type="ECO:0000256" key="1">
    <source>
        <dbReference type="ARBA" id="ARBA00004202"/>
    </source>
</evidence>
<dbReference type="PANTHER" id="PTHR43553:SF24">
    <property type="entry name" value="ENERGY-COUPLING FACTOR TRANSPORTER ATP-BINDING PROTEIN ECFA1"/>
    <property type="match status" value="1"/>
</dbReference>
<gene>
    <name evidence="11" type="primary">ecfA</name>
    <name evidence="11" type="ORF">GEAMG1_0148</name>
</gene>
<comment type="function">
    <text evidence="9">Part of an ABC transporter complex. Responsible for energy coupling to the transport system.</text>
</comment>
<protein>
    <recommendedName>
        <fullName evidence="9">ABC transporter ATP-binding protein</fullName>
    </recommendedName>
</protein>
<dbReference type="InterPro" id="IPR003593">
    <property type="entry name" value="AAA+_ATPase"/>
</dbReference>
<keyword evidence="7" id="KW-1278">Translocase</keyword>
<comment type="similarity">
    <text evidence="2 9">Belongs to the ABC transporter superfamily.</text>
</comment>
<organism evidence="11 12">
    <name type="scientific">Trichlorobacter ammonificans</name>
    <dbReference type="NCBI Taxonomy" id="2916410"/>
    <lineage>
        <taxon>Bacteria</taxon>
        <taxon>Pseudomonadati</taxon>
        <taxon>Thermodesulfobacteriota</taxon>
        <taxon>Desulfuromonadia</taxon>
        <taxon>Geobacterales</taxon>
        <taxon>Geobacteraceae</taxon>
        <taxon>Trichlorobacter</taxon>
    </lineage>
</organism>
<evidence type="ECO:0000256" key="7">
    <source>
        <dbReference type="ARBA" id="ARBA00022967"/>
    </source>
</evidence>
<dbReference type="PANTHER" id="PTHR43553">
    <property type="entry name" value="HEAVY METAL TRANSPORTER"/>
    <property type="match status" value="1"/>
</dbReference>
<keyword evidence="6 9" id="KW-0067">ATP-binding</keyword>
<evidence type="ECO:0000256" key="6">
    <source>
        <dbReference type="ARBA" id="ARBA00022840"/>
    </source>
</evidence>
<proteinExistence type="inferred from homology"/>
<evidence type="ECO:0000256" key="8">
    <source>
        <dbReference type="ARBA" id="ARBA00023136"/>
    </source>
</evidence>
<keyword evidence="3 9" id="KW-0813">Transport</keyword>
<dbReference type="PROSITE" id="PS50893">
    <property type="entry name" value="ABC_TRANSPORTER_2"/>
    <property type="match status" value="1"/>
</dbReference>
<evidence type="ECO:0000256" key="4">
    <source>
        <dbReference type="ARBA" id="ARBA00022475"/>
    </source>
</evidence>